<name>A0A6P1LLV8_MALIO</name>
<dbReference type="GO" id="GO:0032196">
    <property type="term" value="P:transposition"/>
    <property type="evidence" value="ECO:0007669"/>
    <property type="project" value="TreeGrafter"/>
</dbReference>
<evidence type="ECO:0000313" key="1">
    <source>
        <dbReference type="EMBL" id="QHG89482.1"/>
    </source>
</evidence>
<accession>A0A6P1LLV8</accession>
<dbReference type="PANTHER" id="PTHR10948:SF23">
    <property type="entry name" value="TRANSPOSASE INSI FOR INSERTION SEQUENCE ELEMENT IS30A-RELATED"/>
    <property type="match status" value="1"/>
</dbReference>
<dbReference type="KEGG" id="miw:EER00_01035"/>
<dbReference type="GO" id="GO:0005829">
    <property type="term" value="C:cytosol"/>
    <property type="evidence" value="ECO:0007669"/>
    <property type="project" value="TreeGrafter"/>
</dbReference>
<dbReference type="PANTHER" id="PTHR10948">
    <property type="entry name" value="TRANSPOSASE"/>
    <property type="match status" value="1"/>
</dbReference>
<dbReference type="AlphaFoldDB" id="A0A6P1LLV8"/>
<dbReference type="PROSITE" id="PS51257">
    <property type="entry name" value="PROKAR_LIPOPROTEIN"/>
    <property type="match status" value="1"/>
</dbReference>
<evidence type="ECO:0000313" key="2">
    <source>
        <dbReference type="Proteomes" id="UP000464283"/>
    </source>
</evidence>
<dbReference type="Proteomes" id="UP000464283">
    <property type="component" value="Chromosome"/>
</dbReference>
<dbReference type="RefSeq" id="WP_050796830.1">
    <property type="nucleotide sequence ID" value="NZ_CP033512.2"/>
</dbReference>
<reference evidence="2" key="1">
    <citation type="submission" date="2018-11" db="EMBL/GenBank/DDBJ databases">
        <title>The first complete genome sequence of Mycoplasma iowae strain 695.</title>
        <authorList>
            <person name="Ghanem M."/>
            <person name="El-Gazzar M."/>
        </authorList>
    </citation>
    <scope>NUCLEOTIDE SEQUENCE [LARGE SCALE GENOMIC DNA]</scope>
    <source>
        <strain evidence="2">695</strain>
    </source>
</reference>
<dbReference type="OrthoDB" id="9776104at2"/>
<gene>
    <name evidence="1" type="ORF">EER00_01035</name>
</gene>
<dbReference type="EMBL" id="CP033512">
    <property type="protein sequence ID" value="QHG89482.1"/>
    <property type="molecule type" value="Genomic_DNA"/>
</dbReference>
<dbReference type="GO" id="GO:0004803">
    <property type="term" value="F:transposase activity"/>
    <property type="evidence" value="ECO:0007669"/>
    <property type="project" value="TreeGrafter"/>
</dbReference>
<dbReference type="GeneID" id="96866764"/>
<organism evidence="1 2">
    <name type="scientific">Malacoplasma iowae 695</name>
    <dbReference type="NCBI Taxonomy" id="1048830"/>
    <lineage>
        <taxon>Bacteria</taxon>
        <taxon>Bacillati</taxon>
        <taxon>Mycoplasmatota</taxon>
        <taxon>Mycoplasmoidales</taxon>
        <taxon>Mycoplasmoidaceae</taxon>
        <taxon>Malacoplasma</taxon>
    </lineage>
</organism>
<sequence length="91" mass="10927">MGITTKQLNFKVYYCQHYSSFQGCTNENINGLVRRWYKKGTYFNLVSEDKIRILERKVNNIPRKFLVIKHLMKCTKKIFKKLSTYIIKSKV</sequence>
<dbReference type="InterPro" id="IPR051917">
    <property type="entry name" value="Transposase-Integrase"/>
</dbReference>
<proteinExistence type="predicted"/>
<protein>
    <submittedName>
        <fullName evidence="1">IS30 family transposase</fullName>
    </submittedName>
</protein>